<evidence type="ECO:0000256" key="4">
    <source>
        <dbReference type="ARBA" id="ARBA00022989"/>
    </source>
</evidence>
<dbReference type="PANTHER" id="PTHR30213">
    <property type="entry name" value="INNER MEMBRANE PROTEIN YHJD"/>
    <property type="match status" value="1"/>
</dbReference>
<accession>A0ABY7WWP6</accession>
<keyword evidence="3 6" id="KW-0812">Transmembrane</keyword>
<name>A0ABY7WWP6_9LACO</name>
<dbReference type="EMBL" id="CP117884">
    <property type="protein sequence ID" value="WDF83484.1"/>
    <property type="molecule type" value="Genomic_DNA"/>
</dbReference>
<organism evidence="7 8">
    <name type="scientific">Lacticaseibacillus pabuli</name>
    <dbReference type="NCBI Taxonomy" id="3025672"/>
    <lineage>
        <taxon>Bacteria</taxon>
        <taxon>Bacillati</taxon>
        <taxon>Bacillota</taxon>
        <taxon>Bacilli</taxon>
        <taxon>Lactobacillales</taxon>
        <taxon>Lactobacillaceae</taxon>
        <taxon>Lacticaseibacillus</taxon>
    </lineage>
</organism>
<feature type="transmembrane region" description="Helical" evidence="6">
    <location>
        <begin position="60"/>
        <end position="79"/>
    </location>
</feature>
<evidence type="ECO:0000313" key="7">
    <source>
        <dbReference type="EMBL" id="WDF83484.1"/>
    </source>
</evidence>
<sequence>MAKRSLTNRLPEPNSLLGLSDPELPIAKRKLDARGKLRAGFGLFFARIGDVQIDQAAAALAYYAILSLFPTALMIINILPHLGIRFTGLHNVLNQVIPANVLATISPTLHKLAAHPSNTWLGIGAVVTLWAASLGVASLKSAYNAAYDIRNNSQNYLLARIVSMLMMVILVVAVIGIMVAFAFGQQFLEWLTHQFEMPTHWLHVFLTWRWPVTVTVIVVALVVIDYFLPNARMKFWTVLPGILFTLAGWLILAQAFSLYMRYFGKTFDTYGTLGAFIVLLLWLFFSSVIMIIGAVMNAVCHEYYYGRPEETNGKFFDLLRMMIHRLRNLIDED</sequence>
<evidence type="ECO:0000313" key="8">
    <source>
        <dbReference type="Proteomes" id="UP001220377"/>
    </source>
</evidence>
<evidence type="ECO:0000256" key="3">
    <source>
        <dbReference type="ARBA" id="ARBA00022692"/>
    </source>
</evidence>
<keyword evidence="4 6" id="KW-1133">Transmembrane helix</keyword>
<keyword evidence="8" id="KW-1185">Reference proteome</keyword>
<dbReference type="InterPro" id="IPR017039">
    <property type="entry name" value="Virul_fac_BrkB"/>
</dbReference>
<protein>
    <submittedName>
        <fullName evidence="7">YihY/virulence factor BrkB family protein</fullName>
    </submittedName>
</protein>
<evidence type="ECO:0000256" key="6">
    <source>
        <dbReference type="SAM" id="Phobius"/>
    </source>
</evidence>
<dbReference type="RefSeq" id="WP_274261673.1">
    <property type="nucleotide sequence ID" value="NZ_CP117884.1"/>
</dbReference>
<keyword evidence="5 6" id="KW-0472">Membrane</keyword>
<dbReference type="PANTHER" id="PTHR30213:SF0">
    <property type="entry name" value="UPF0761 MEMBRANE PROTEIN YIHY"/>
    <property type="match status" value="1"/>
</dbReference>
<feature type="transmembrane region" description="Helical" evidence="6">
    <location>
        <begin position="120"/>
        <end position="143"/>
    </location>
</feature>
<dbReference type="PIRSF" id="PIRSF035875">
    <property type="entry name" value="RNase_BN"/>
    <property type="match status" value="1"/>
</dbReference>
<keyword evidence="2" id="KW-1003">Cell membrane</keyword>
<gene>
    <name evidence="7" type="ORF">PQ472_04410</name>
</gene>
<evidence type="ECO:0000256" key="5">
    <source>
        <dbReference type="ARBA" id="ARBA00023136"/>
    </source>
</evidence>
<evidence type="ECO:0000256" key="2">
    <source>
        <dbReference type="ARBA" id="ARBA00022475"/>
    </source>
</evidence>
<dbReference type="NCBIfam" id="TIGR00765">
    <property type="entry name" value="yihY_not_rbn"/>
    <property type="match status" value="1"/>
</dbReference>
<evidence type="ECO:0000256" key="1">
    <source>
        <dbReference type="ARBA" id="ARBA00004651"/>
    </source>
</evidence>
<feature type="transmembrane region" description="Helical" evidence="6">
    <location>
        <begin position="208"/>
        <end position="228"/>
    </location>
</feature>
<feature type="transmembrane region" description="Helical" evidence="6">
    <location>
        <begin position="276"/>
        <end position="299"/>
    </location>
</feature>
<feature type="transmembrane region" description="Helical" evidence="6">
    <location>
        <begin position="235"/>
        <end position="256"/>
    </location>
</feature>
<dbReference type="Pfam" id="PF03631">
    <property type="entry name" value="Virul_fac_BrkB"/>
    <property type="match status" value="1"/>
</dbReference>
<feature type="transmembrane region" description="Helical" evidence="6">
    <location>
        <begin position="164"/>
        <end position="188"/>
    </location>
</feature>
<comment type="subcellular location">
    <subcellularLocation>
        <location evidence="1">Cell membrane</location>
        <topology evidence="1">Multi-pass membrane protein</topology>
    </subcellularLocation>
</comment>
<dbReference type="Proteomes" id="UP001220377">
    <property type="component" value="Chromosome"/>
</dbReference>
<reference evidence="7 8" key="1">
    <citation type="submission" date="2023-02" db="EMBL/GenBank/DDBJ databases">
        <title>Genome sequence of Lacticaseibacillus sp. KACC 23028.</title>
        <authorList>
            <person name="Kim S."/>
            <person name="Heo J."/>
            <person name="Kwon S.-W."/>
        </authorList>
    </citation>
    <scope>NUCLEOTIDE SEQUENCE [LARGE SCALE GENOMIC DNA]</scope>
    <source>
        <strain evidence="7 8">KACC 23028</strain>
    </source>
</reference>
<proteinExistence type="predicted"/>